<evidence type="ECO:0000313" key="2">
    <source>
        <dbReference type="Proteomes" id="UP000075398"/>
    </source>
</evidence>
<sequence length="87" mass="10464">MKTTYNIMNRYKEEVLSIFKEFYNRDFTKQDVVKKCGEDVAERMRKFSYNNVIVQVGRTDKKHHCTYIYKLSGIALLKCKDWIKVTN</sequence>
<evidence type="ECO:0000313" key="1">
    <source>
        <dbReference type="EMBL" id="KYC52798.1"/>
    </source>
</evidence>
<organism evidence="1 2">
    <name type="scientific">Candidatus Methanofastidiosum methylothiophilum</name>
    <dbReference type="NCBI Taxonomy" id="1705564"/>
    <lineage>
        <taxon>Archaea</taxon>
        <taxon>Methanobacteriati</taxon>
        <taxon>Methanobacteriota</taxon>
        <taxon>Stenosarchaea group</taxon>
        <taxon>Candidatus Methanofastidiosia</taxon>
        <taxon>Candidatus Methanofastidiosales</taxon>
        <taxon>Candidatus Methanofastidiosaceae</taxon>
        <taxon>Candidatus Methanofastidiosum</taxon>
    </lineage>
</organism>
<name>A0A150J6T2_9EURY</name>
<gene>
    <name evidence="1" type="ORF">AMQ22_00589</name>
</gene>
<comment type="caution">
    <text evidence="1">The sequence shown here is derived from an EMBL/GenBank/DDBJ whole genome shotgun (WGS) entry which is preliminary data.</text>
</comment>
<dbReference type="AlphaFoldDB" id="A0A150J6T2"/>
<dbReference type="Proteomes" id="UP000075398">
    <property type="component" value="Unassembled WGS sequence"/>
</dbReference>
<reference evidence="1 2" key="1">
    <citation type="journal article" date="2016" name="ISME J.">
        <title>Chasing the elusive Euryarchaeota class WSA2: genomes reveal a uniquely fastidious methyl-reducing methanogen.</title>
        <authorList>
            <person name="Nobu M.K."/>
            <person name="Narihiro T."/>
            <person name="Kuroda K."/>
            <person name="Mei R."/>
            <person name="Liu W.T."/>
        </authorList>
    </citation>
    <scope>NUCLEOTIDE SEQUENCE [LARGE SCALE GENOMIC DNA]</scope>
    <source>
        <strain evidence="1">U1lsi0528_Bin055</strain>
    </source>
</reference>
<protein>
    <submittedName>
        <fullName evidence="1">Uncharacterized protein</fullName>
    </submittedName>
</protein>
<proteinExistence type="predicted"/>
<accession>A0A150J6T2</accession>
<dbReference type="EMBL" id="LNGC01000016">
    <property type="protein sequence ID" value="KYC52798.1"/>
    <property type="molecule type" value="Genomic_DNA"/>
</dbReference>